<dbReference type="EMBL" id="FNDD01000054">
    <property type="protein sequence ID" value="SDI06746.1"/>
    <property type="molecule type" value="Genomic_DNA"/>
</dbReference>
<accession>A0A1G8HJ92</accession>
<dbReference type="OrthoDB" id="5510591at2"/>
<dbReference type="PANTHER" id="PTHR47129:SF1">
    <property type="entry name" value="NMRA-LIKE DOMAIN-CONTAINING PROTEIN"/>
    <property type="match status" value="1"/>
</dbReference>
<dbReference type="RefSeq" id="WP_093279471.1">
    <property type="nucleotide sequence ID" value="NZ_FNDD01000054.1"/>
</dbReference>
<keyword evidence="3" id="KW-1185">Reference proteome</keyword>
<organism evidence="2 3">
    <name type="scientific">Vibrio xiamenensis</name>
    <dbReference type="NCBI Taxonomy" id="861298"/>
    <lineage>
        <taxon>Bacteria</taxon>
        <taxon>Pseudomonadati</taxon>
        <taxon>Pseudomonadota</taxon>
        <taxon>Gammaproteobacteria</taxon>
        <taxon>Vibrionales</taxon>
        <taxon>Vibrionaceae</taxon>
        <taxon>Vibrio</taxon>
    </lineage>
</organism>
<dbReference type="AlphaFoldDB" id="A0A1G8HJ92"/>
<dbReference type="PANTHER" id="PTHR47129">
    <property type="entry name" value="QUINONE OXIDOREDUCTASE 2"/>
    <property type="match status" value="1"/>
</dbReference>
<dbReference type="InterPro" id="IPR052718">
    <property type="entry name" value="NmrA-type_oxidoreductase"/>
</dbReference>
<dbReference type="SUPFAM" id="SSF51735">
    <property type="entry name" value="NAD(P)-binding Rossmann-fold domains"/>
    <property type="match status" value="1"/>
</dbReference>
<evidence type="ECO:0000313" key="2">
    <source>
        <dbReference type="EMBL" id="SDI06746.1"/>
    </source>
</evidence>
<dbReference type="Gene3D" id="3.40.50.720">
    <property type="entry name" value="NAD(P)-binding Rossmann-like Domain"/>
    <property type="match status" value="1"/>
</dbReference>
<dbReference type="CDD" id="cd05269">
    <property type="entry name" value="TMR_SDR_a"/>
    <property type="match status" value="1"/>
</dbReference>
<reference evidence="2 3" key="1">
    <citation type="submission" date="2016-10" db="EMBL/GenBank/DDBJ databases">
        <authorList>
            <person name="de Groot N.N."/>
        </authorList>
    </citation>
    <scope>NUCLEOTIDE SEQUENCE [LARGE SCALE GENOMIC DNA]</scope>
    <source>
        <strain evidence="2 3">CGMCC 1.10228</strain>
    </source>
</reference>
<gene>
    <name evidence="2" type="ORF">SAMN04488136_1544</name>
</gene>
<proteinExistence type="predicted"/>
<evidence type="ECO:0000259" key="1">
    <source>
        <dbReference type="Pfam" id="PF05368"/>
    </source>
</evidence>
<dbReference type="InterPro" id="IPR036291">
    <property type="entry name" value="NAD(P)-bd_dom_sf"/>
</dbReference>
<feature type="domain" description="NmrA-like" evidence="1">
    <location>
        <begin position="3"/>
        <end position="258"/>
    </location>
</feature>
<evidence type="ECO:0000313" key="3">
    <source>
        <dbReference type="Proteomes" id="UP000198854"/>
    </source>
</evidence>
<dbReference type="STRING" id="861298.SAMN04488136_1544"/>
<dbReference type="Pfam" id="PF05368">
    <property type="entry name" value="NmrA"/>
    <property type="match status" value="1"/>
</dbReference>
<dbReference type="Proteomes" id="UP000198854">
    <property type="component" value="Unassembled WGS sequence"/>
</dbReference>
<name>A0A1G8HJ92_9VIBR</name>
<dbReference type="InterPro" id="IPR008030">
    <property type="entry name" value="NmrA-like"/>
</dbReference>
<protein>
    <submittedName>
        <fullName evidence="2">NAD(P)H dehydrogenase (Quinone)</fullName>
    </submittedName>
</protein>
<dbReference type="Gene3D" id="3.90.25.10">
    <property type="entry name" value="UDP-galactose 4-epimerase, domain 1"/>
    <property type="match status" value="1"/>
</dbReference>
<sequence>MYVVTGATGQLGQLVIEALLKKVPASEIIAAVRNVEKAAPLAEKGVQVRFADYTNPQSLVIAFAGASKVLLISSSEVGQRFEQHKAVIDAAKQVGIELLAYTSILNANQSPLALAQEHKQTEAYIAQADIPAALLRNGWYSENYLAGIGASLEHGVMLGCAGDGKISSAPRADYAQAAAEVLTQPNQAGKVYELAGDEGFTLEQFAQYLADLSGKPVAYNNLPESEYAAVLESVGIPAGFAAILADSETGASKGGLFDDSKTLSQLIGRPTVSIEASLKDAVAK</sequence>